<reference evidence="16" key="1">
    <citation type="submission" date="2019-08" db="EMBL/GenBank/DDBJ databases">
        <title>The genome of the North American firefly Photinus pyralis.</title>
        <authorList>
            <consortium name="Photinus pyralis genome working group"/>
            <person name="Fallon T.R."/>
            <person name="Sander Lower S.E."/>
            <person name="Weng J.-K."/>
        </authorList>
    </citation>
    <scope>NUCLEOTIDE SEQUENCE</scope>
    <source>
        <strain evidence="16">TRF0915ILg1</strain>
        <tissue evidence="16">Whole body</tissue>
    </source>
</reference>
<proteinExistence type="inferred from homology"/>
<evidence type="ECO:0000256" key="9">
    <source>
        <dbReference type="ARBA" id="ARBA00023002"/>
    </source>
</evidence>
<evidence type="ECO:0000256" key="3">
    <source>
        <dbReference type="ARBA" id="ARBA00004406"/>
    </source>
</evidence>
<evidence type="ECO:0000256" key="11">
    <source>
        <dbReference type="ARBA" id="ARBA00023033"/>
    </source>
</evidence>
<dbReference type="InterPro" id="IPR002401">
    <property type="entry name" value="Cyt_P450_E_grp-I"/>
</dbReference>
<dbReference type="SUPFAM" id="SSF48264">
    <property type="entry name" value="Cytochrome P450"/>
    <property type="match status" value="1"/>
</dbReference>
<evidence type="ECO:0000256" key="14">
    <source>
        <dbReference type="RuleBase" id="RU000461"/>
    </source>
</evidence>
<comment type="cofactor">
    <cofactor evidence="1 13">
        <name>heme</name>
        <dbReference type="ChEBI" id="CHEBI:30413"/>
    </cofactor>
</comment>
<evidence type="ECO:0000256" key="5">
    <source>
        <dbReference type="ARBA" id="ARBA00022617"/>
    </source>
</evidence>
<dbReference type="FunFam" id="1.10.630.10:FF:000042">
    <property type="entry name" value="Cytochrome P450"/>
    <property type="match status" value="1"/>
</dbReference>
<feature type="transmembrane region" description="Helical" evidence="15">
    <location>
        <begin position="6"/>
        <end position="22"/>
    </location>
</feature>
<evidence type="ECO:0000313" key="17">
    <source>
        <dbReference type="Proteomes" id="UP000801492"/>
    </source>
</evidence>
<keyword evidence="7" id="KW-0256">Endoplasmic reticulum</keyword>
<dbReference type="CDD" id="cd11056">
    <property type="entry name" value="CYP6-like"/>
    <property type="match status" value="1"/>
</dbReference>
<keyword evidence="8" id="KW-0492">Microsome</keyword>
<dbReference type="InterPro" id="IPR036396">
    <property type="entry name" value="Cyt_P450_sf"/>
</dbReference>
<evidence type="ECO:0000256" key="8">
    <source>
        <dbReference type="ARBA" id="ARBA00022848"/>
    </source>
</evidence>
<keyword evidence="5 13" id="KW-0349">Heme</keyword>
<sequence length="510" mass="58908">MDLISLVVTFLITFVFGLLLYFKRSFTYWKRKGVPYIEPRFPFGTIENPATRKDYIGIRIKKQYEELKSKGHKHGGLYFFARPSYLPIDPEYIKNIMSKDFQYFVDRGTYYNEKADPLSAHLFNIEGQKWRNLRAKLTPTFTSGKMKTMFNTIVAYSDQLIQAMSDFSEKRKPVDIKDILGCFTTDIIGSCAFGLDCNSFKDPDSEFKKYGKMIFSSVTLRQALRNIIAFANPNLGRFLGITIINPKASKFFMNVVKETVKYRETTNFTRKDFMQILIDLKNNVKAGDAEENGNHDNKSFTIEEIAAQAFVFFLAGYETSSTTMAFCLYELAMNPEIQNRLREEINKTFENHSGTITYEGVMEMKYLSQVVDETLRKYPPASLIPRVFVEDYQIPNTDITIDKGTRVFIPALALHHDPEYYPDPDVFDPERFNDENKKSIHPFTYIPFGEGPRICIGLRFGLMQAKVGLAFLLKHFRFSVNKKTSVPLKMDPFTFILSAKDGIWLDVENN</sequence>
<evidence type="ECO:0000256" key="1">
    <source>
        <dbReference type="ARBA" id="ARBA00001971"/>
    </source>
</evidence>
<dbReference type="GO" id="GO:0020037">
    <property type="term" value="F:heme binding"/>
    <property type="evidence" value="ECO:0007669"/>
    <property type="project" value="InterPro"/>
</dbReference>
<dbReference type="PANTHER" id="PTHR24292:SF100">
    <property type="entry name" value="CYTOCHROME P450 6A16, ISOFORM B-RELATED"/>
    <property type="match status" value="1"/>
</dbReference>
<dbReference type="GO" id="GO:0016705">
    <property type="term" value="F:oxidoreductase activity, acting on paired donors, with incorporation or reduction of molecular oxygen"/>
    <property type="evidence" value="ECO:0007669"/>
    <property type="project" value="InterPro"/>
</dbReference>
<dbReference type="EMBL" id="VTPC01007279">
    <property type="protein sequence ID" value="KAF2894151.1"/>
    <property type="molecule type" value="Genomic_DNA"/>
</dbReference>
<dbReference type="PRINTS" id="PR00385">
    <property type="entry name" value="P450"/>
</dbReference>
<gene>
    <name evidence="16" type="ORF">ILUMI_12020</name>
</gene>
<evidence type="ECO:0000256" key="10">
    <source>
        <dbReference type="ARBA" id="ARBA00023004"/>
    </source>
</evidence>
<evidence type="ECO:0000256" key="2">
    <source>
        <dbReference type="ARBA" id="ARBA00004174"/>
    </source>
</evidence>
<name>A0A8K0GCQ2_IGNLU</name>
<dbReference type="OrthoDB" id="2789670at2759"/>
<comment type="subcellular location">
    <subcellularLocation>
        <location evidence="3">Endoplasmic reticulum membrane</location>
        <topology evidence="3">Peripheral membrane protein</topology>
    </subcellularLocation>
    <subcellularLocation>
        <location evidence="2">Microsome membrane</location>
        <topology evidence="2">Peripheral membrane protein</topology>
    </subcellularLocation>
</comment>
<feature type="binding site" description="axial binding residue" evidence="13">
    <location>
        <position position="455"/>
    </location>
    <ligand>
        <name>heme</name>
        <dbReference type="ChEBI" id="CHEBI:30413"/>
    </ligand>
    <ligandPart>
        <name>Fe</name>
        <dbReference type="ChEBI" id="CHEBI:18248"/>
    </ligandPart>
</feature>
<dbReference type="PROSITE" id="PS00086">
    <property type="entry name" value="CYTOCHROME_P450"/>
    <property type="match status" value="1"/>
</dbReference>
<keyword evidence="10 13" id="KW-0408">Iron</keyword>
<keyword evidence="17" id="KW-1185">Reference proteome</keyword>
<comment type="caution">
    <text evidence="16">The sequence shown here is derived from an EMBL/GenBank/DDBJ whole genome shotgun (WGS) entry which is preliminary data.</text>
</comment>
<dbReference type="PRINTS" id="PR00463">
    <property type="entry name" value="EP450I"/>
</dbReference>
<evidence type="ECO:0000256" key="12">
    <source>
        <dbReference type="ARBA" id="ARBA00023136"/>
    </source>
</evidence>
<keyword evidence="11 14" id="KW-0503">Monooxygenase</keyword>
<comment type="similarity">
    <text evidence="4 14">Belongs to the cytochrome P450 family.</text>
</comment>
<dbReference type="GO" id="GO:0005789">
    <property type="term" value="C:endoplasmic reticulum membrane"/>
    <property type="evidence" value="ECO:0007669"/>
    <property type="project" value="UniProtKB-SubCell"/>
</dbReference>
<keyword evidence="12 15" id="KW-0472">Membrane</keyword>
<evidence type="ECO:0000256" key="4">
    <source>
        <dbReference type="ARBA" id="ARBA00010617"/>
    </source>
</evidence>
<dbReference type="InterPro" id="IPR001128">
    <property type="entry name" value="Cyt_P450"/>
</dbReference>
<keyword evidence="9 14" id="KW-0560">Oxidoreductase</keyword>
<evidence type="ECO:0000256" key="13">
    <source>
        <dbReference type="PIRSR" id="PIRSR602401-1"/>
    </source>
</evidence>
<dbReference type="AlphaFoldDB" id="A0A8K0GCQ2"/>
<keyword evidence="15" id="KW-1133">Transmembrane helix</keyword>
<accession>A0A8K0GCQ2</accession>
<dbReference type="GO" id="GO:0005506">
    <property type="term" value="F:iron ion binding"/>
    <property type="evidence" value="ECO:0007669"/>
    <property type="project" value="InterPro"/>
</dbReference>
<evidence type="ECO:0008006" key="18">
    <source>
        <dbReference type="Google" id="ProtNLM"/>
    </source>
</evidence>
<keyword evidence="6 13" id="KW-0479">Metal-binding</keyword>
<dbReference type="GO" id="GO:0004497">
    <property type="term" value="F:monooxygenase activity"/>
    <property type="evidence" value="ECO:0007669"/>
    <property type="project" value="UniProtKB-KW"/>
</dbReference>
<protein>
    <recommendedName>
        <fullName evidence="18">Cytochrome P450</fullName>
    </recommendedName>
</protein>
<dbReference type="Proteomes" id="UP000801492">
    <property type="component" value="Unassembled WGS sequence"/>
</dbReference>
<evidence type="ECO:0000256" key="6">
    <source>
        <dbReference type="ARBA" id="ARBA00022723"/>
    </source>
</evidence>
<evidence type="ECO:0000256" key="7">
    <source>
        <dbReference type="ARBA" id="ARBA00022824"/>
    </source>
</evidence>
<dbReference type="InterPro" id="IPR017972">
    <property type="entry name" value="Cyt_P450_CS"/>
</dbReference>
<evidence type="ECO:0000313" key="16">
    <source>
        <dbReference type="EMBL" id="KAF2894151.1"/>
    </source>
</evidence>
<evidence type="ECO:0000256" key="15">
    <source>
        <dbReference type="SAM" id="Phobius"/>
    </source>
</evidence>
<dbReference type="Gene3D" id="1.10.630.10">
    <property type="entry name" value="Cytochrome P450"/>
    <property type="match status" value="1"/>
</dbReference>
<dbReference type="InterPro" id="IPR050476">
    <property type="entry name" value="Insect_CytP450_Detox"/>
</dbReference>
<keyword evidence="15" id="KW-0812">Transmembrane</keyword>
<organism evidence="16 17">
    <name type="scientific">Ignelater luminosus</name>
    <name type="common">Cucubano</name>
    <name type="synonym">Pyrophorus luminosus</name>
    <dbReference type="NCBI Taxonomy" id="2038154"/>
    <lineage>
        <taxon>Eukaryota</taxon>
        <taxon>Metazoa</taxon>
        <taxon>Ecdysozoa</taxon>
        <taxon>Arthropoda</taxon>
        <taxon>Hexapoda</taxon>
        <taxon>Insecta</taxon>
        <taxon>Pterygota</taxon>
        <taxon>Neoptera</taxon>
        <taxon>Endopterygota</taxon>
        <taxon>Coleoptera</taxon>
        <taxon>Polyphaga</taxon>
        <taxon>Elateriformia</taxon>
        <taxon>Elateroidea</taxon>
        <taxon>Elateridae</taxon>
        <taxon>Agrypninae</taxon>
        <taxon>Pyrophorini</taxon>
        <taxon>Ignelater</taxon>
    </lineage>
</organism>
<dbReference type="PANTHER" id="PTHR24292">
    <property type="entry name" value="CYTOCHROME P450"/>
    <property type="match status" value="1"/>
</dbReference>
<dbReference type="Pfam" id="PF00067">
    <property type="entry name" value="p450"/>
    <property type="match status" value="1"/>
</dbReference>